<evidence type="ECO:0000313" key="9">
    <source>
        <dbReference type="Proteomes" id="UP000197138"/>
    </source>
</evidence>
<keyword evidence="3" id="KW-0238">DNA-binding</keyword>
<dbReference type="Gene3D" id="2.170.150.80">
    <property type="entry name" value="NAC domain"/>
    <property type="match status" value="1"/>
</dbReference>
<dbReference type="Pfam" id="PF02365">
    <property type="entry name" value="NAM"/>
    <property type="match status" value="1"/>
</dbReference>
<evidence type="ECO:0000256" key="2">
    <source>
        <dbReference type="ARBA" id="ARBA00023015"/>
    </source>
</evidence>
<evidence type="ECO:0000256" key="1">
    <source>
        <dbReference type="ARBA" id="ARBA00004123"/>
    </source>
</evidence>
<dbReference type="GO" id="GO:0006355">
    <property type="term" value="P:regulation of DNA-templated transcription"/>
    <property type="evidence" value="ECO:0007669"/>
    <property type="project" value="InterPro"/>
</dbReference>
<dbReference type="GO" id="GO:0003677">
    <property type="term" value="F:DNA binding"/>
    <property type="evidence" value="ECO:0007669"/>
    <property type="project" value="UniProtKB-KW"/>
</dbReference>
<evidence type="ECO:0000256" key="3">
    <source>
        <dbReference type="ARBA" id="ARBA00023125"/>
    </source>
</evidence>
<accession>A0A218Y3Q2</accession>
<feature type="domain" description="NAC" evidence="6">
    <location>
        <begin position="16"/>
        <end position="174"/>
    </location>
</feature>
<evidence type="ECO:0000313" key="8">
    <source>
        <dbReference type="EMBL" id="PKI55392.1"/>
    </source>
</evidence>
<protein>
    <recommendedName>
        <fullName evidence="6">NAC domain-containing protein</fullName>
    </recommendedName>
</protein>
<dbReference type="InterPro" id="IPR003441">
    <property type="entry name" value="NAC-dom"/>
</dbReference>
<dbReference type="GO" id="GO:0005634">
    <property type="term" value="C:nucleus"/>
    <property type="evidence" value="ECO:0007669"/>
    <property type="project" value="UniProtKB-SubCell"/>
</dbReference>
<dbReference type="STRING" id="22663.A0A218Y3Q2"/>
<dbReference type="PROSITE" id="PS51005">
    <property type="entry name" value="NAC"/>
    <property type="match status" value="1"/>
</dbReference>
<dbReference type="OrthoDB" id="1921961at2759"/>
<dbReference type="AlphaFoldDB" id="A0A218Y3Q2"/>
<keyword evidence="2" id="KW-0805">Transcription regulation</keyword>
<dbReference type="Proteomes" id="UP000233551">
    <property type="component" value="Unassembled WGS sequence"/>
</dbReference>
<comment type="subcellular location">
    <subcellularLocation>
        <location evidence="1">Nucleus</location>
    </subcellularLocation>
</comment>
<dbReference type="Proteomes" id="UP000197138">
    <property type="component" value="Unassembled WGS sequence"/>
</dbReference>
<reference evidence="7" key="2">
    <citation type="submission" date="2017-06" db="EMBL/GenBank/DDBJ databases">
        <title>The pomegranate genome and the genomics of punicalagin biosynthesis.</title>
        <authorList>
            <person name="Xu C."/>
        </authorList>
    </citation>
    <scope>NUCLEOTIDE SEQUENCE [LARGE SCALE GENOMIC DNA]</scope>
    <source>
        <tissue evidence="7">Fresh leaf</tissue>
    </source>
</reference>
<evidence type="ECO:0000313" key="10">
    <source>
        <dbReference type="Proteomes" id="UP000233551"/>
    </source>
</evidence>
<dbReference type="GeneID" id="116204318"/>
<evidence type="ECO:0000259" key="6">
    <source>
        <dbReference type="PROSITE" id="PS51005"/>
    </source>
</evidence>
<dbReference type="EMBL" id="PGOL01001705">
    <property type="protein sequence ID" value="PKI55392.1"/>
    <property type="molecule type" value="Genomic_DNA"/>
</dbReference>
<gene>
    <name evidence="7" type="ORF">CDL15_Pgr000125</name>
    <name evidence="8" type="ORF">CRG98_024243</name>
</gene>
<evidence type="ECO:0000256" key="4">
    <source>
        <dbReference type="ARBA" id="ARBA00023163"/>
    </source>
</evidence>
<keyword evidence="10" id="KW-1185">Reference proteome</keyword>
<proteinExistence type="predicted"/>
<comment type="caution">
    <text evidence="7">The sequence shown here is derived from an EMBL/GenBank/DDBJ whole genome shotgun (WGS) entry which is preliminary data.</text>
</comment>
<dbReference type="SUPFAM" id="SSF101941">
    <property type="entry name" value="NAC domain"/>
    <property type="match status" value="1"/>
</dbReference>
<sequence length="259" mass="29055">MEPSIWEVDTLSAPLALPGFRFQPTDQELIVHYLREKVSASCSSSALCVIADVDIYKHDPWELPGKAVFGEDEWFFFSPRNRKYPNGARPNRAAASGYWKATGIDKPILNSNGSQCLGVKKALVFYRGRPPKGSKTDWMMHEYRLIDDHHLQYSRRLRGSMLLDDWVLCRVRRKASNSRNGINSSSVHQFTSNGSIQGQDQISITENFSSSIISNDQLQFGQSPELSTSQINSTFDAALESIWNILSIGALDELVPVSP</sequence>
<evidence type="ECO:0000313" key="7">
    <source>
        <dbReference type="EMBL" id="OWM91182.1"/>
    </source>
</evidence>
<organism evidence="7 9">
    <name type="scientific">Punica granatum</name>
    <name type="common">Pomegranate</name>
    <dbReference type="NCBI Taxonomy" id="22663"/>
    <lineage>
        <taxon>Eukaryota</taxon>
        <taxon>Viridiplantae</taxon>
        <taxon>Streptophyta</taxon>
        <taxon>Embryophyta</taxon>
        <taxon>Tracheophyta</taxon>
        <taxon>Spermatophyta</taxon>
        <taxon>Magnoliopsida</taxon>
        <taxon>eudicotyledons</taxon>
        <taxon>Gunneridae</taxon>
        <taxon>Pentapetalae</taxon>
        <taxon>rosids</taxon>
        <taxon>malvids</taxon>
        <taxon>Myrtales</taxon>
        <taxon>Lythraceae</taxon>
        <taxon>Punica</taxon>
    </lineage>
</organism>
<keyword evidence="5" id="KW-0539">Nucleus</keyword>
<name>A0A218Y3Q2_PUNGR</name>
<dbReference type="PANTHER" id="PTHR31744">
    <property type="entry name" value="PROTEIN CUP-SHAPED COTYLEDON 2-RELATED"/>
    <property type="match status" value="1"/>
</dbReference>
<keyword evidence="4" id="KW-0804">Transcription</keyword>
<reference evidence="9" key="1">
    <citation type="journal article" date="2017" name="Plant J.">
        <title>The pomegranate (Punica granatum L.) genome and the genomics of punicalagin biosynthesis.</title>
        <authorList>
            <person name="Qin G."/>
            <person name="Xu C."/>
            <person name="Ming R."/>
            <person name="Tang H."/>
            <person name="Guyot R."/>
            <person name="Kramer E.M."/>
            <person name="Hu Y."/>
            <person name="Yi X."/>
            <person name="Qi Y."/>
            <person name="Xu X."/>
            <person name="Gao Z."/>
            <person name="Pan H."/>
            <person name="Jian J."/>
            <person name="Tian Y."/>
            <person name="Yue Z."/>
            <person name="Xu Y."/>
        </authorList>
    </citation>
    <scope>NUCLEOTIDE SEQUENCE [LARGE SCALE GENOMIC DNA]</scope>
    <source>
        <strain evidence="9">cv. Dabenzi</strain>
    </source>
</reference>
<evidence type="ECO:0000256" key="5">
    <source>
        <dbReference type="ARBA" id="ARBA00023242"/>
    </source>
</evidence>
<dbReference type="InterPro" id="IPR036093">
    <property type="entry name" value="NAC_dom_sf"/>
</dbReference>
<dbReference type="PANTHER" id="PTHR31744:SF233">
    <property type="entry name" value="NAC DOMAIN-CONTAINING PROTEIN 72-LIKE"/>
    <property type="match status" value="1"/>
</dbReference>
<reference evidence="8 10" key="3">
    <citation type="submission" date="2017-11" db="EMBL/GenBank/DDBJ databases">
        <title>De-novo sequencing of pomegranate (Punica granatum L.) genome.</title>
        <authorList>
            <person name="Akparov Z."/>
            <person name="Amiraslanov A."/>
            <person name="Hajiyeva S."/>
            <person name="Abbasov M."/>
            <person name="Kaur K."/>
            <person name="Hamwieh A."/>
            <person name="Solovyev V."/>
            <person name="Salamov A."/>
            <person name="Braich B."/>
            <person name="Kosarev P."/>
            <person name="Mahmoud A."/>
            <person name="Hajiyev E."/>
            <person name="Babayeva S."/>
            <person name="Izzatullayeva V."/>
            <person name="Mammadov A."/>
            <person name="Mammadov A."/>
            <person name="Sharifova S."/>
            <person name="Ojaghi J."/>
            <person name="Eynullazada K."/>
            <person name="Bayramov B."/>
            <person name="Abdulazimova A."/>
            <person name="Shahmuradov I."/>
        </authorList>
    </citation>
    <scope>NUCLEOTIDE SEQUENCE [LARGE SCALE GENOMIC DNA]</scope>
    <source>
        <strain evidence="8">AG2017</strain>
        <strain evidence="10">cv. AG2017</strain>
        <tissue evidence="8">Leaf</tissue>
    </source>
</reference>
<dbReference type="EMBL" id="MTKT01000299">
    <property type="protein sequence ID" value="OWM91182.1"/>
    <property type="molecule type" value="Genomic_DNA"/>
</dbReference>